<comment type="caution">
    <text evidence="1">The sequence shown here is derived from an EMBL/GenBank/DDBJ whole genome shotgun (WGS) entry which is preliminary data.</text>
</comment>
<sequence length="323" mass="38748">MLVKDLRKILEKYDKKEMIDIVVELYKRLPKKVKEDYDIDKFIEDINNKTKKEDKKISFDDLCSEMRYFLDCAKAGYYSSPNKVVPKKERSNWRFKAKRYYKELTKTISTTDIGVKSTKLLIELYELVSRGTNTLVFTNWDTFRALGVSQTEYFDMLLKRILSTGESINNIKVCIDLLDNCKDPDILDEFLINIFIDNLRTEDSKLVAINLLDEKVVEVNDKIKNLDKRHKYNYEYKLKSDNNLYTETITRLYFSSFEVDEGIKYYQKNYIHYDSEVKEYILLEILKELELYEDWITEYERASKKIKLREELTKDYKKIKELV</sequence>
<dbReference type="Proteomes" id="UP000886833">
    <property type="component" value="Unassembled WGS sequence"/>
</dbReference>
<reference evidence="1" key="2">
    <citation type="journal article" date="2021" name="PeerJ">
        <title>Extensive microbial diversity within the chicken gut microbiome revealed by metagenomics and culture.</title>
        <authorList>
            <person name="Gilroy R."/>
            <person name="Ravi A."/>
            <person name="Getino M."/>
            <person name="Pursley I."/>
            <person name="Horton D.L."/>
            <person name="Alikhan N.F."/>
            <person name="Baker D."/>
            <person name="Gharbi K."/>
            <person name="Hall N."/>
            <person name="Watson M."/>
            <person name="Adriaenssens E.M."/>
            <person name="Foster-Nyarko E."/>
            <person name="Jarju S."/>
            <person name="Secka A."/>
            <person name="Antonio M."/>
            <person name="Oren A."/>
            <person name="Chaudhuri R.R."/>
            <person name="La Ragione R."/>
            <person name="Hildebrand F."/>
            <person name="Pallen M.J."/>
        </authorList>
    </citation>
    <scope>NUCLEOTIDE SEQUENCE</scope>
    <source>
        <strain evidence="1">CHK195-26880</strain>
    </source>
</reference>
<dbReference type="EMBL" id="DVKQ01000082">
    <property type="protein sequence ID" value="HIT38082.1"/>
    <property type="molecule type" value="Genomic_DNA"/>
</dbReference>
<evidence type="ECO:0000313" key="2">
    <source>
        <dbReference type="Proteomes" id="UP000886833"/>
    </source>
</evidence>
<protein>
    <submittedName>
        <fullName evidence="1">Uncharacterized protein</fullName>
    </submittedName>
</protein>
<dbReference type="AlphaFoldDB" id="A0A9D1KD69"/>
<reference evidence="1" key="1">
    <citation type="submission" date="2020-10" db="EMBL/GenBank/DDBJ databases">
        <authorList>
            <person name="Gilroy R."/>
        </authorList>
    </citation>
    <scope>NUCLEOTIDE SEQUENCE</scope>
    <source>
        <strain evidence="1">CHK195-26880</strain>
    </source>
</reference>
<name>A0A9D1KD69_9FIRM</name>
<evidence type="ECO:0000313" key="1">
    <source>
        <dbReference type="EMBL" id="HIT38082.1"/>
    </source>
</evidence>
<accession>A0A9D1KD69</accession>
<gene>
    <name evidence="1" type="ORF">IAB59_06375</name>
</gene>
<proteinExistence type="predicted"/>
<organism evidence="1 2">
    <name type="scientific">Candidatus Onthousia faecipullorum</name>
    <dbReference type="NCBI Taxonomy" id="2840887"/>
    <lineage>
        <taxon>Bacteria</taxon>
        <taxon>Bacillati</taxon>
        <taxon>Bacillota</taxon>
        <taxon>Bacilli</taxon>
        <taxon>Candidatus Onthousia</taxon>
    </lineage>
</organism>